<dbReference type="SMART" id="SM00487">
    <property type="entry name" value="DEXDc"/>
    <property type="match status" value="1"/>
</dbReference>
<dbReference type="SMART" id="SM00490">
    <property type="entry name" value="HELICc"/>
    <property type="match status" value="1"/>
</dbReference>
<dbReference type="GO" id="GO:0005634">
    <property type="term" value="C:nucleus"/>
    <property type="evidence" value="ECO:0007669"/>
    <property type="project" value="TreeGrafter"/>
</dbReference>
<dbReference type="PANTHER" id="PTHR45629">
    <property type="entry name" value="SNF2/RAD54 FAMILY MEMBER"/>
    <property type="match status" value="1"/>
</dbReference>
<dbReference type="InterPro" id="IPR027417">
    <property type="entry name" value="P-loop_NTPase"/>
</dbReference>
<dbReference type="GO" id="GO:0051301">
    <property type="term" value="P:cell division"/>
    <property type="evidence" value="ECO:0007669"/>
    <property type="project" value="UniProtKB-KW"/>
</dbReference>
<evidence type="ECO:0000256" key="5">
    <source>
        <dbReference type="ARBA" id="ARBA00022801"/>
    </source>
</evidence>
<dbReference type="PANTHER" id="PTHR45629:SF7">
    <property type="entry name" value="DNA EXCISION REPAIR PROTEIN ERCC-6-RELATED"/>
    <property type="match status" value="1"/>
</dbReference>
<dbReference type="GO" id="GO:0000724">
    <property type="term" value="P:double-strand break repair via homologous recombination"/>
    <property type="evidence" value="ECO:0007669"/>
    <property type="project" value="TreeGrafter"/>
</dbReference>
<organism evidence="12 13">
    <name type="scientific">Apis cerana cerana</name>
    <name type="common">Oriental honeybee</name>
    <dbReference type="NCBI Taxonomy" id="94128"/>
    <lineage>
        <taxon>Eukaryota</taxon>
        <taxon>Metazoa</taxon>
        <taxon>Ecdysozoa</taxon>
        <taxon>Arthropoda</taxon>
        <taxon>Hexapoda</taxon>
        <taxon>Insecta</taxon>
        <taxon>Pterygota</taxon>
        <taxon>Neoptera</taxon>
        <taxon>Endopterygota</taxon>
        <taxon>Hymenoptera</taxon>
        <taxon>Apocrita</taxon>
        <taxon>Aculeata</taxon>
        <taxon>Apoidea</taxon>
        <taxon>Anthophila</taxon>
        <taxon>Apidae</taxon>
        <taxon>Apis</taxon>
    </lineage>
</organism>
<evidence type="ECO:0000259" key="10">
    <source>
        <dbReference type="PROSITE" id="PS51192"/>
    </source>
</evidence>
<keyword evidence="4" id="KW-0498">Mitosis</keyword>
<dbReference type="SUPFAM" id="SSF52540">
    <property type="entry name" value="P-loop containing nucleoside triphosphate hydrolases"/>
    <property type="match status" value="2"/>
</dbReference>
<dbReference type="Gene3D" id="3.40.50.10810">
    <property type="entry name" value="Tandem AAA-ATPase domain"/>
    <property type="match status" value="1"/>
</dbReference>
<proteinExistence type="predicted"/>
<dbReference type="STRING" id="94128.A0A2A3EBJ5"/>
<keyword evidence="3" id="KW-0132">Cell division</keyword>
<feature type="domain" description="Helicase ATP-binding" evidence="10">
    <location>
        <begin position="261"/>
        <end position="427"/>
    </location>
</feature>
<dbReference type="FunFam" id="3.40.50.10810:FF:000020">
    <property type="entry name" value="DNA repair and recombination protein RAD54B"/>
    <property type="match status" value="1"/>
</dbReference>
<dbReference type="CDD" id="cd18004">
    <property type="entry name" value="DEXHc_RAD54"/>
    <property type="match status" value="1"/>
</dbReference>
<dbReference type="AlphaFoldDB" id="A0A2A3EBJ5"/>
<dbReference type="InterPro" id="IPR050496">
    <property type="entry name" value="SNF2_RAD54_helicase_repair"/>
</dbReference>
<dbReference type="GO" id="GO:0015616">
    <property type="term" value="F:DNA translocase activity"/>
    <property type="evidence" value="ECO:0007669"/>
    <property type="project" value="TreeGrafter"/>
</dbReference>
<evidence type="ECO:0000313" key="12">
    <source>
        <dbReference type="EMBL" id="PBC28579.1"/>
    </source>
</evidence>
<evidence type="ECO:0000259" key="11">
    <source>
        <dbReference type="PROSITE" id="PS51194"/>
    </source>
</evidence>
<accession>A0A2A3EBJ5</accession>
<protein>
    <recommendedName>
        <fullName evidence="2">DNA repair and recombination protein RAD54-like</fullName>
    </recommendedName>
    <alternativeName>
        <fullName evidence="9">Protein okra</fullName>
    </alternativeName>
</protein>
<dbReference type="GO" id="GO:0016787">
    <property type="term" value="F:hydrolase activity"/>
    <property type="evidence" value="ECO:0007669"/>
    <property type="project" value="UniProtKB-KW"/>
</dbReference>
<evidence type="ECO:0000256" key="1">
    <source>
        <dbReference type="ARBA" id="ARBA00011467"/>
    </source>
</evidence>
<dbReference type="InterPro" id="IPR001650">
    <property type="entry name" value="Helicase_C-like"/>
</dbReference>
<evidence type="ECO:0000256" key="3">
    <source>
        <dbReference type="ARBA" id="ARBA00022618"/>
    </source>
</evidence>
<dbReference type="InterPro" id="IPR038718">
    <property type="entry name" value="SNF2-like_sf"/>
</dbReference>
<keyword evidence="6" id="KW-0469">Meiosis</keyword>
<dbReference type="Proteomes" id="UP000242457">
    <property type="component" value="Unassembled WGS sequence"/>
</dbReference>
<keyword evidence="13" id="KW-1185">Reference proteome</keyword>
<dbReference type="InterPro" id="IPR000330">
    <property type="entry name" value="SNF2_N"/>
</dbReference>
<evidence type="ECO:0000313" key="13">
    <source>
        <dbReference type="Proteomes" id="UP000242457"/>
    </source>
</evidence>
<evidence type="ECO:0000256" key="6">
    <source>
        <dbReference type="ARBA" id="ARBA00023254"/>
    </source>
</evidence>
<dbReference type="GO" id="GO:0007131">
    <property type="term" value="P:reciprocal meiotic recombination"/>
    <property type="evidence" value="ECO:0007669"/>
    <property type="project" value="TreeGrafter"/>
</dbReference>
<keyword evidence="7" id="KW-0131">Cell cycle</keyword>
<comment type="subunit">
    <text evidence="1">Interacts (via N-terminus) with spn-A/Rad51.</text>
</comment>
<evidence type="ECO:0000256" key="8">
    <source>
        <dbReference type="ARBA" id="ARBA00024776"/>
    </source>
</evidence>
<dbReference type="EMBL" id="KZ288310">
    <property type="protein sequence ID" value="PBC28579.1"/>
    <property type="molecule type" value="Genomic_DNA"/>
</dbReference>
<reference evidence="12 13" key="1">
    <citation type="submission" date="2014-07" db="EMBL/GenBank/DDBJ databases">
        <title>Genomic and transcriptomic analysis on Apis cerana provide comprehensive insights into honey bee biology.</title>
        <authorList>
            <person name="Diao Q."/>
            <person name="Sun L."/>
            <person name="Zheng H."/>
            <person name="Zheng H."/>
            <person name="Xu S."/>
            <person name="Wang S."/>
            <person name="Zeng Z."/>
            <person name="Hu F."/>
            <person name="Su S."/>
            <person name="Wu J."/>
        </authorList>
    </citation>
    <scope>NUCLEOTIDE SEQUENCE [LARGE SCALE GENOMIC DNA]</scope>
    <source>
        <tissue evidence="12">Pupae without intestine</tissue>
    </source>
</reference>
<dbReference type="InterPro" id="IPR014001">
    <property type="entry name" value="Helicase_ATP-bd"/>
</dbReference>
<dbReference type="Pfam" id="PF00271">
    <property type="entry name" value="Helicase_C"/>
    <property type="match status" value="1"/>
</dbReference>
<evidence type="ECO:0000256" key="2">
    <source>
        <dbReference type="ARBA" id="ARBA00015341"/>
    </source>
</evidence>
<name>A0A2A3EBJ5_APICC</name>
<keyword evidence="5" id="KW-0378">Hydrolase</keyword>
<dbReference type="PROSITE" id="PS51192">
    <property type="entry name" value="HELICASE_ATP_BIND_1"/>
    <property type="match status" value="1"/>
</dbReference>
<evidence type="ECO:0000256" key="7">
    <source>
        <dbReference type="ARBA" id="ARBA00023306"/>
    </source>
</evidence>
<comment type="function">
    <text evidence="8">Involved in mitotic DNA repair and meiotic recombination. Functions in the recombinational DNA repair pathway. Essential for interhomolog gene conversion (GC), but may have a less important role in intersister GC than spn-A/Rad51. In the presence of DNA, spn-A/Rad51 enhances the ATPase activity of okr/Rad54.</text>
</comment>
<dbReference type="Gene3D" id="1.20.120.850">
    <property type="entry name" value="SWI2/SNF2 ATPases, N-terminal domain"/>
    <property type="match status" value="1"/>
</dbReference>
<dbReference type="CDD" id="cd18793">
    <property type="entry name" value="SF2_C_SNF"/>
    <property type="match status" value="1"/>
</dbReference>
<dbReference type="Gene3D" id="3.40.50.300">
    <property type="entry name" value="P-loop containing nucleotide triphosphate hydrolases"/>
    <property type="match status" value="1"/>
</dbReference>
<dbReference type="OrthoDB" id="413460at2759"/>
<dbReference type="PROSITE" id="PS51194">
    <property type="entry name" value="HELICASE_CTER"/>
    <property type="match status" value="1"/>
</dbReference>
<dbReference type="GO" id="GO:0005524">
    <property type="term" value="F:ATP binding"/>
    <property type="evidence" value="ECO:0007669"/>
    <property type="project" value="InterPro"/>
</dbReference>
<sequence>MYCNNLNKNLENTSKPQQIITCTNFKKNLENTNTLSKNSQQTFIRDTTKILDLFKNPITNSKKNVQKENVSIKKEEDDNTVTIKKDISIITDMNKIIFNVLIGKKTMRKHKKWDDDGTLEVTGKHAILKNTEGNIIHKTIVNPEVLTEGFRMYIDNKEIEVIDRVLPKYMLNRSIPEKISEPPAKKLKTSISKPYLPLECLYKEIKLKCSPLVMPSVNISQDWTKNILQNEKEVSVDTCLVNVLRPHQRHGIVFLYECIMGLKVPNYFGAILADEMGLGKTLQCITIIWTLLKKGPYGYPILKYILIVTPSSLCNNWNKEFKHWLGFHRISPYVVNAKNKPNNFKKQIRNSIMIISYEMLIKYQQDIEQIAFDLIICDEGHRLKNNDIKTTKILSNLNCKRRILLTGTPVQNDLQEFFALIDFVNPAILGNNSEFKNYYEKPIVASQCPNASCHIISLGTERANELHEKTKCFILRRTQEIINKYLPSKHELVIFCRLSDEQEDLYSRITNLWFNKSVLPNNNIPHLTLITALKKICNHPDLFYNEKNDLCLNKVSIKNITRKGYYGKISIVQTLIRNLKKTNEKLVLISYYTQTLDLLERICNMECLQFLRLDGNTTNSTRSKIIEQFNSANDNNKVFLLSAKAGGVGLNLPGASRLILFDSDWNPASDSQAMARIWRDGQQNDVYILRLLTTGTIEEKIFQRQINKANLSETVIDLNYFSSIKLSTSDLKDLFTLTTNTNSLTHDLMKCSCNGYKTSEEISKESHQENNREYQFLIKDKMPSVKNLTINQLLKWEHYQQPIPNKIIQEIMLSEVSDNITFILKNSILNKTELN</sequence>
<dbReference type="InterPro" id="IPR049730">
    <property type="entry name" value="SNF2/RAD54-like_C"/>
</dbReference>
<evidence type="ECO:0000256" key="4">
    <source>
        <dbReference type="ARBA" id="ARBA00022776"/>
    </source>
</evidence>
<gene>
    <name evidence="12" type="ORF">APICC_03643</name>
</gene>
<evidence type="ECO:0000256" key="9">
    <source>
        <dbReference type="ARBA" id="ARBA00029956"/>
    </source>
</evidence>
<feature type="domain" description="Helicase C-terminal" evidence="11">
    <location>
        <begin position="578"/>
        <end position="732"/>
    </location>
</feature>
<dbReference type="Pfam" id="PF00176">
    <property type="entry name" value="SNF2-rel_dom"/>
    <property type="match status" value="1"/>
</dbReference>